<dbReference type="OrthoDB" id="190201at2759"/>
<reference evidence="3" key="1">
    <citation type="journal article" date="2020" name="Phytopathology">
        <title>Genome sequence of the chestnut blight fungus Cryphonectria parasitica EP155: A fundamental resource for an archetypical invasive plant pathogen.</title>
        <authorList>
            <person name="Crouch J.A."/>
            <person name="Dawe A."/>
            <person name="Aerts A."/>
            <person name="Barry K."/>
            <person name="Churchill A.C.L."/>
            <person name="Grimwood J."/>
            <person name="Hillman B."/>
            <person name="Milgroom M.G."/>
            <person name="Pangilinan J."/>
            <person name="Smith M."/>
            <person name="Salamov A."/>
            <person name="Schmutz J."/>
            <person name="Yadav J."/>
            <person name="Grigoriev I.V."/>
            <person name="Nuss D."/>
        </authorList>
    </citation>
    <scope>NUCLEOTIDE SEQUENCE</scope>
    <source>
        <strain evidence="3">EP155</strain>
    </source>
</reference>
<accession>A0A9P4XTD2</accession>
<dbReference type="SUPFAM" id="SSF53474">
    <property type="entry name" value="alpha/beta-Hydrolases"/>
    <property type="match status" value="1"/>
</dbReference>
<evidence type="ECO:0000313" key="3">
    <source>
        <dbReference type="EMBL" id="KAF3760561.1"/>
    </source>
</evidence>
<keyword evidence="4" id="KW-1185">Reference proteome</keyword>
<evidence type="ECO:0000256" key="1">
    <source>
        <dbReference type="SAM" id="SignalP"/>
    </source>
</evidence>
<evidence type="ECO:0000313" key="4">
    <source>
        <dbReference type="Proteomes" id="UP000803844"/>
    </source>
</evidence>
<dbReference type="InterPro" id="IPR029058">
    <property type="entry name" value="AB_hydrolase_fold"/>
</dbReference>
<sequence>MHSPSCLISALGLAALAAARRCTNLSVPVHVQARNAVFNLTTPQSDIDVINFVLDNTQNGHNFTAELLTGYADVGGQYTITATYCEPDNGPSGTVQLLTHGIGFDRSYWDLPVNNFNYSYVAQANAAGYSTFSYDRLGIGMSSRGEPVNEIQSSLEIAALYELTVRLRAGSIKGVGCGFDKVVHVGHSFGSIQSYSLTVLYPHASDGLVLTGFTQAANFVPYFNLGGNFVLATEVPALSSYPVGYFAAGDISGVQTNFFAPGMFDPELLNLAYTTGEPVTPGELLTIGAQTSSVNPTTAPVLIITGGRDIPFCGGDCRVTTNASIPNVLEMSRAEFPNTTNFTAVVVGEAGHGLNLEYSHPFTYSTILDFVEQNVGAA</sequence>
<feature type="signal peptide" evidence="1">
    <location>
        <begin position="1"/>
        <end position="19"/>
    </location>
</feature>
<dbReference type="GeneID" id="63838042"/>
<dbReference type="EMBL" id="MU032352">
    <property type="protein sequence ID" value="KAF3760561.1"/>
    <property type="molecule type" value="Genomic_DNA"/>
</dbReference>
<comment type="caution">
    <text evidence="3">The sequence shown here is derived from an EMBL/GenBank/DDBJ whole genome shotgun (WGS) entry which is preliminary data.</text>
</comment>
<dbReference type="Gene3D" id="3.40.50.1820">
    <property type="entry name" value="alpha/beta hydrolase"/>
    <property type="match status" value="1"/>
</dbReference>
<feature type="chain" id="PRO_5040354705" evidence="1">
    <location>
        <begin position="20"/>
        <end position="378"/>
    </location>
</feature>
<protein>
    <submittedName>
        <fullName evidence="3">Alpha/beta-hydrolase</fullName>
    </submittedName>
</protein>
<gene>
    <name evidence="3" type="ORF">M406DRAFT_334193</name>
</gene>
<keyword evidence="1" id="KW-0732">Signal</keyword>
<dbReference type="Pfam" id="PF12697">
    <property type="entry name" value="Abhydrolase_6"/>
    <property type="match status" value="1"/>
</dbReference>
<proteinExistence type="predicted"/>
<dbReference type="RefSeq" id="XP_040771540.1">
    <property type="nucleotide sequence ID" value="XM_040920913.1"/>
</dbReference>
<dbReference type="Proteomes" id="UP000803844">
    <property type="component" value="Unassembled WGS sequence"/>
</dbReference>
<organism evidence="3 4">
    <name type="scientific">Cryphonectria parasitica (strain ATCC 38755 / EP155)</name>
    <dbReference type="NCBI Taxonomy" id="660469"/>
    <lineage>
        <taxon>Eukaryota</taxon>
        <taxon>Fungi</taxon>
        <taxon>Dikarya</taxon>
        <taxon>Ascomycota</taxon>
        <taxon>Pezizomycotina</taxon>
        <taxon>Sordariomycetes</taxon>
        <taxon>Sordariomycetidae</taxon>
        <taxon>Diaporthales</taxon>
        <taxon>Cryphonectriaceae</taxon>
        <taxon>Cryphonectria-Endothia species complex</taxon>
        <taxon>Cryphonectria</taxon>
    </lineage>
</organism>
<dbReference type="AlphaFoldDB" id="A0A9P4XTD2"/>
<name>A0A9P4XTD2_CRYP1</name>
<dbReference type="InterPro" id="IPR000073">
    <property type="entry name" value="AB_hydrolase_1"/>
</dbReference>
<feature type="domain" description="AB hydrolase-1" evidence="2">
    <location>
        <begin position="97"/>
        <end position="357"/>
    </location>
</feature>
<evidence type="ECO:0000259" key="2">
    <source>
        <dbReference type="Pfam" id="PF12697"/>
    </source>
</evidence>